<dbReference type="PROSITE" id="PS51257">
    <property type="entry name" value="PROKAR_LIPOPROTEIN"/>
    <property type="match status" value="1"/>
</dbReference>
<protein>
    <recommendedName>
        <fullName evidence="5">Lipoprotein</fullName>
    </recommendedName>
</protein>
<feature type="compositionally biased region" description="Basic and acidic residues" evidence="1">
    <location>
        <begin position="64"/>
        <end position="77"/>
    </location>
</feature>
<feature type="signal peptide" evidence="2">
    <location>
        <begin position="1"/>
        <end position="19"/>
    </location>
</feature>
<name>A0ABT2K300_9ACTN</name>
<keyword evidence="2" id="KW-0732">Signal</keyword>
<accession>A0ABT2K300</accession>
<evidence type="ECO:0000313" key="3">
    <source>
        <dbReference type="EMBL" id="MCT2594004.1"/>
    </source>
</evidence>
<dbReference type="EMBL" id="JAJAGO010000017">
    <property type="protein sequence ID" value="MCT2594004.1"/>
    <property type="molecule type" value="Genomic_DNA"/>
</dbReference>
<organism evidence="3 4">
    <name type="scientific">Streptomyces gossypii</name>
    <dbReference type="NCBI Taxonomy" id="2883101"/>
    <lineage>
        <taxon>Bacteria</taxon>
        <taxon>Bacillati</taxon>
        <taxon>Actinomycetota</taxon>
        <taxon>Actinomycetes</taxon>
        <taxon>Kitasatosporales</taxon>
        <taxon>Streptomycetaceae</taxon>
        <taxon>Streptomyces</taxon>
    </lineage>
</organism>
<dbReference type="Proteomes" id="UP001156389">
    <property type="component" value="Unassembled WGS sequence"/>
</dbReference>
<evidence type="ECO:0008006" key="5">
    <source>
        <dbReference type="Google" id="ProtNLM"/>
    </source>
</evidence>
<dbReference type="RefSeq" id="WP_260221360.1">
    <property type="nucleotide sequence ID" value="NZ_JAJAGO010000017.1"/>
</dbReference>
<evidence type="ECO:0000256" key="1">
    <source>
        <dbReference type="SAM" id="MobiDB-lite"/>
    </source>
</evidence>
<feature type="region of interest" description="Disordered" evidence="1">
    <location>
        <begin position="23"/>
        <end position="145"/>
    </location>
</feature>
<feature type="compositionally biased region" description="Low complexity" evidence="1">
    <location>
        <begin position="108"/>
        <end position="120"/>
    </location>
</feature>
<keyword evidence="4" id="KW-1185">Reference proteome</keyword>
<comment type="caution">
    <text evidence="3">The sequence shown here is derived from an EMBL/GenBank/DDBJ whole genome shotgun (WGS) entry which is preliminary data.</text>
</comment>
<proteinExistence type="predicted"/>
<feature type="chain" id="PRO_5047254625" description="Lipoprotein" evidence="2">
    <location>
        <begin position="20"/>
        <end position="170"/>
    </location>
</feature>
<gene>
    <name evidence="3" type="ORF">LHJ74_29540</name>
</gene>
<feature type="compositionally biased region" description="Gly residues" evidence="1">
    <location>
        <begin position="121"/>
        <end position="145"/>
    </location>
</feature>
<sequence length="170" mass="16702">MRRVTEAVLLMGATVSALSGCVTVPGSSTPGGADAPRSASESAGGPTATPRAAKPSARVGMSHPDAERSRSERREKGAAPGTPRADPPPRRPAVPIPVPLGPEALRRQGAAPPQLQVPAQGGAGGAGGVDGPGGTGGTGGADGVCGLGQQYGRWDPNGPAANICRENYGN</sequence>
<reference evidence="3 4" key="1">
    <citation type="submission" date="2021-10" db="EMBL/GenBank/DDBJ databases">
        <title>Streptomyces gossypii sp. nov., isolated from soil collected from cotton field.</title>
        <authorList>
            <person name="Ge X."/>
            <person name="Chen X."/>
            <person name="Liu W."/>
        </authorList>
    </citation>
    <scope>NUCLEOTIDE SEQUENCE [LARGE SCALE GENOMIC DNA]</scope>
    <source>
        <strain evidence="3 4">N2-109</strain>
    </source>
</reference>
<feature type="compositionally biased region" description="Pro residues" evidence="1">
    <location>
        <begin position="90"/>
        <end position="100"/>
    </location>
</feature>
<evidence type="ECO:0000256" key="2">
    <source>
        <dbReference type="SAM" id="SignalP"/>
    </source>
</evidence>
<evidence type="ECO:0000313" key="4">
    <source>
        <dbReference type="Proteomes" id="UP001156389"/>
    </source>
</evidence>